<dbReference type="EMBL" id="FNQB01000002">
    <property type="protein sequence ID" value="SDZ27820.1"/>
    <property type="molecule type" value="Genomic_DNA"/>
</dbReference>
<dbReference type="AlphaFoldDB" id="A0A1H3RQB7"/>
<evidence type="ECO:0000313" key="1">
    <source>
        <dbReference type="EMBL" id="SDZ27820.1"/>
    </source>
</evidence>
<keyword evidence="2" id="KW-1185">Reference proteome</keyword>
<evidence type="ECO:0008006" key="3">
    <source>
        <dbReference type="Google" id="ProtNLM"/>
    </source>
</evidence>
<dbReference type="Gene3D" id="2.130.10.10">
    <property type="entry name" value="YVTN repeat-like/Quinoprotein amine dehydrogenase"/>
    <property type="match status" value="1"/>
</dbReference>
<organism evidence="1 2">
    <name type="scientific">Asanoa ishikariensis</name>
    <dbReference type="NCBI Taxonomy" id="137265"/>
    <lineage>
        <taxon>Bacteria</taxon>
        <taxon>Bacillati</taxon>
        <taxon>Actinomycetota</taxon>
        <taxon>Actinomycetes</taxon>
        <taxon>Micromonosporales</taxon>
        <taxon>Micromonosporaceae</taxon>
        <taxon>Asanoa</taxon>
    </lineage>
</organism>
<dbReference type="Proteomes" id="UP000199632">
    <property type="component" value="Unassembled WGS sequence"/>
</dbReference>
<reference evidence="2" key="1">
    <citation type="submission" date="2016-10" db="EMBL/GenBank/DDBJ databases">
        <authorList>
            <person name="Varghese N."/>
            <person name="Submissions S."/>
        </authorList>
    </citation>
    <scope>NUCLEOTIDE SEQUENCE [LARGE SCALE GENOMIC DNA]</scope>
    <source>
        <strain evidence="2">DSM 44718</strain>
    </source>
</reference>
<accession>A0A1H3RQB7</accession>
<dbReference type="SUPFAM" id="SSF69322">
    <property type="entry name" value="Tricorn protease domain 2"/>
    <property type="match status" value="1"/>
</dbReference>
<protein>
    <recommendedName>
        <fullName evidence="3">PQQ-like domain-containing protein</fullName>
    </recommendedName>
</protein>
<dbReference type="InterPro" id="IPR015943">
    <property type="entry name" value="WD40/YVTN_repeat-like_dom_sf"/>
</dbReference>
<evidence type="ECO:0000313" key="2">
    <source>
        <dbReference type="Proteomes" id="UP000199632"/>
    </source>
</evidence>
<sequence length="554" mass="60154">MPLVDSGQHHQCVNESGDYVRLERVLGAGPFREIGQPRAVATSPSSGFIVVGGEPVQPQWHGHDVSERSRPHAGWNPVAVYRSDDLTCVHQITTLWPVNVIACHPTLPLAAIGTGQYDGGWFYGGELLMLDLTAGTAVSVLRESREVRQIVWRDAQTIDVVLAIECDEDEDEFGTTSLACSFSRAYWGGATKGTLKPPYRETPVPDGPETDPTVAATAAIEALCEERGVSWTRRRGVWAVESLPDGRILAALEDVTLECWSPDAAEPLWRLPAEGTGYQVRTSPDGRTAVALAQSPRRSRAADVITDPSVVTEVDLDAGAIRATRDATFPAVLMSRTDGWWALRDAEFVRGAATGDVVLYHPDGTRGARAELGQYDALNHFFAIRYAPDLLFLQGRPDRHWLDKWVVAVDAPEGTAHRLFPLAWDGTHLFGGRGAYLDDRSGPSLVHTGGAVGDESPLLGGRKAFVVRRAYPTGEPQWVFTADDRATDLDLDGDLVYVTFNSGELVVLRAADGTVHARQNLRVDGRPVIPLSLARLGPGRLAIGTQDGRVLVWG</sequence>
<gene>
    <name evidence="1" type="ORF">SAMN05421684_4090</name>
</gene>
<name>A0A1H3RQB7_9ACTN</name>
<dbReference type="SUPFAM" id="SSF50998">
    <property type="entry name" value="Quinoprotein alcohol dehydrogenase-like"/>
    <property type="match status" value="1"/>
</dbReference>
<dbReference type="InterPro" id="IPR011047">
    <property type="entry name" value="Quinoprotein_ADH-like_sf"/>
</dbReference>
<proteinExistence type="predicted"/>